<dbReference type="PANTHER" id="PTHR34220:SF7">
    <property type="entry name" value="SENSOR HISTIDINE KINASE YPDA"/>
    <property type="match status" value="1"/>
</dbReference>
<keyword evidence="3" id="KW-0808">Transferase</keyword>
<keyword evidence="1" id="KW-1133">Transmembrane helix</keyword>
<keyword evidence="3" id="KW-0418">Kinase</keyword>
<dbReference type="eggNOG" id="COG2972">
    <property type="taxonomic scope" value="Bacteria"/>
</dbReference>
<dbReference type="PANTHER" id="PTHR34220">
    <property type="entry name" value="SENSOR HISTIDINE KINASE YPDA"/>
    <property type="match status" value="1"/>
</dbReference>
<dbReference type="HOGENOM" id="CLU_020473_1_0_10"/>
<name>W0F1H5_9BACT</name>
<evidence type="ECO:0000313" key="3">
    <source>
        <dbReference type="EMBL" id="AHF15314.1"/>
    </source>
</evidence>
<proteinExistence type="predicted"/>
<keyword evidence="1" id="KW-0472">Membrane</keyword>
<dbReference type="InterPro" id="IPR050640">
    <property type="entry name" value="Bact_2-comp_sensor_kinase"/>
</dbReference>
<evidence type="ECO:0000256" key="1">
    <source>
        <dbReference type="SAM" id="Phobius"/>
    </source>
</evidence>
<dbReference type="KEGG" id="nso:NIASO_09435"/>
<evidence type="ECO:0000259" key="2">
    <source>
        <dbReference type="Pfam" id="PF06580"/>
    </source>
</evidence>
<keyword evidence="1" id="KW-0812">Transmembrane</keyword>
<dbReference type="GO" id="GO:0000155">
    <property type="term" value="F:phosphorelay sensor kinase activity"/>
    <property type="evidence" value="ECO:0007669"/>
    <property type="project" value="InterPro"/>
</dbReference>
<sequence>MQIKKACLQIWQGCLQMGKALLQYIVYFTAIMKKGNIILIHIAFWLIRLAPYFPGGRSSPLLSVSFNAVAAVTFYINYLFIMPWFFQKKKYGWAAVAWVVLLFFFIFSRYLIEEIIYPAWLGIHNYYRGVTLQFYIKDNLNYAGVVIISSIMIWLLISFIKSVKENADLKTEKAKAEINFLKSQVSPHFLFNNLNNIYSLVYHGSDKALPAIQRLSEMMRYLTKGAKADHVLLSQELQYIRDYIALHSLRVSGTSHVVLVAGVLPYDPEIPPLLLIPFVENGFKHGVVTLPEQPFTIEVSLNGTILYFRTHNKINRHQKDAVSGIGLHNLKKRLELLFPAKHILTITSTGDCFNCEMTLKLV</sequence>
<dbReference type="STRING" id="929713.NIASO_09435"/>
<keyword evidence="4" id="KW-1185">Reference proteome</keyword>
<feature type="transmembrane region" description="Helical" evidence="1">
    <location>
        <begin position="93"/>
        <end position="112"/>
    </location>
</feature>
<accession>W0F1H5</accession>
<protein>
    <submittedName>
        <fullName evidence="3">Histidine kinase</fullName>
    </submittedName>
</protein>
<feature type="domain" description="Signal transduction histidine kinase internal region" evidence="2">
    <location>
        <begin position="176"/>
        <end position="252"/>
    </location>
</feature>
<dbReference type="EMBL" id="CP007035">
    <property type="protein sequence ID" value="AHF15314.1"/>
    <property type="molecule type" value="Genomic_DNA"/>
</dbReference>
<reference evidence="3 4" key="1">
    <citation type="submission" date="2013-12" db="EMBL/GenBank/DDBJ databases">
        <authorList>
            <consortium name="DOE Joint Genome Institute"/>
            <person name="Eisen J."/>
            <person name="Huntemann M."/>
            <person name="Han J."/>
            <person name="Chen A."/>
            <person name="Kyrpides N."/>
            <person name="Mavromatis K."/>
            <person name="Markowitz V."/>
            <person name="Palaniappan K."/>
            <person name="Ivanova N."/>
            <person name="Schaumberg A."/>
            <person name="Pati A."/>
            <person name="Liolios K."/>
            <person name="Nordberg H.P."/>
            <person name="Cantor M.N."/>
            <person name="Hua S.X."/>
            <person name="Woyke T."/>
        </authorList>
    </citation>
    <scope>NUCLEOTIDE SEQUENCE [LARGE SCALE GENOMIC DNA]</scope>
    <source>
        <strain evidence="4">DSM 19437</strain>
    </source>
</reference>
<dbReference type="GO" id="GO:0016020">
    <property type="term" value="C:membrane"/>
    <property type="evidence" value="ECO:0007669"/>
    <property type="project" value="InterPro"/>
</dbReference>
<feature type="transmembrane region" description="Helical" evidence="1">
    <location>
        <begin position="140"/>
        <end position="160"/>
    </location>
</feature>
<dbReference type="InterPro" id="IPR010559">
    <property type="entry name" value="Sig_transdc_His_kin_internal"/>
</dbReference>
<dbReference type="AlphaFoldDB" id="W0F1H5"/>
<organism evidence="3 4">
    <name type="scientific">Niabella soli DSM 19437</name>
    <dbReference type="NCBI Taxonomy" id="929713"/>
    <lineage>
        <taxon>Bacteria</taxon>
        <taxon>Pseudomonadati</taxon>
        <taxon>Bacteroidota</taxon>
        <taxon>Chitinophagia</taxon>
        <taxon>Chitinophagales</taxon>
        <taxon>Chitinophagaceae</taxon>
        <taxon>Niabella</taxon>
    </lineage>
</organism>
<feature type="transmembrane region" description="Helical" evidence="1">
    <location>
        <begin position="21"/>
        <end position="47"/>
    </location>
</feature>
<dbReference type="Proteomes" id="UP000003586">
    <property type="component" value="Chromosome"/>
</dbReference>
<dbReference type="Pfam" id="PF06580">
    <property type="entry name" value="His_kinase"/>
    <property type="match status" value="1"/>
</dbReference>
<feature type="transmembrane region" description="Helical" evidence="1">
    <location>
        <begin position="59"/>
        <end position="81"/>
    </location>
</feature>
<gene>
    <name evidence="3" type="ORF">NIASO_09435</name>
</gene>
<evidence type="ECO:0000313" key="4">
    <source>
        <dbReference type="Proteomes" id="UP000003586"/>
    </source>
</evidence>